<proteinExistence type="predicted"/>
<evidence type="ECO:0000313" key="5">
    <source>
        <dbReference type="Proteomes" id="UP000297972"/>
    </source>
</evidence>
<dbReference type="OrthoDB" id="9757917at2"/>
<sequence>MSLVMMDIVTLTQMVSFCALGDSMDDQNKDKAQDLRNPEVMEHVSSRLLQLRKRLLDFTRKNPLIHTKLTTKANILRVVDEIPEIVLSSLMSRQELRLLPLPALEELLPDEQTDDFLDALHLARQEDETFRNDLSGLDPASPEYAELEVRAERALKDRLRGALGLPRRQMRDALSLTDHATAHGILPSYILPYDENPDGRHSDSNVQTLMLPDKLARVAKGLIEKGRSFERETGVSVLHAGLGLLEWRAAGEKDVHVSPLLLMEITLTRRESKGGPVFHVAGNGQLAINTTLREKLNSEHHLELPEYDVEQIEDYFEEIIDAAPPGWEWKVRREVVFGIFPSSKLAMYHDLDPAKRSLAEHPVVARLLATAGSGESAYAEVYGSDDAHVAAKVPYLVMDADASQFSALVDVANGKDLSIEGPPGSGKSQTIVNLIAAALADGKKVLFVAEKLTALEVVKNRLDAVGLGEFILPLQPGASQEHIYKSIGDRLEVYGYGGGAQRDFASQQQALERQRATLQGYLDALSAAFGDTGFTVHEVVGHAIATGDARDALPKEVRRTKLPAPDALGRAQIGRIVNDAKAFAERLNRSARVPALWLDASATVVKRDDAEDLGDHAAALARRLEAFGLEARASDCAPLLGADVFACDLGGVRDLLAVSAGHGDRLDVVMVKKLLSPKARRELQEFCGMVGKHKQAADQLADVLARPDDERLLVLLDEALTFSREASPGIAPLRHRQLLAELDGEIKDLGSVIVAAKALPEEWALTEVGGLHRVRRGARDIAKAAPEIRALRLASPVGQSSRDLLGKFEATHAELSASFGDLRRSLPKAGKHDRERVLEAAETIASAGALRLLSSKFKSAVRTYVEELGGSASDTREMMTRRLQDYARWLRSREQFERDPSYAAAYGSLFRGLDSDFPTLRALAEFQALCAGVAGSNDRLRHALETGDLAAVDAFTEISQVPEMGLPEAISRKAELAEARDQQAELLNTAERHHRLFRDRQTATTGDIEEIIAAKRRELDLNTRIETTPVADLLGDRFAGGGTDIAMLQAEAELAEAIAASEATEALLVVLEDGRAKLLVIEIDRLQGLRDALKADAQAFSAACDLPEDLRGLVPLSRRLDDLREAGADPTSLMERGRLRRIEIDMREHGLGLLVDWALQVAPDVAPDTFGRIARSIVAKSMADRAFEMHHDAMHGYDGEDFDRIRAEISAKDRELIRISREVVRSRLVSGARPPKGHNIGKKSDFTDMSLIYHEMNKKKRRLGARQLTVRAGSALLELKPCWMMSPLAVAQYLPPRSRFDLVVIDEASQMTPENAMGALSRGGQAVVVGDTKQLPPTSFFQRMVDDSGLSEDEQEDSESILDLANMAFRPVRQLRWHYRSRHSALIQFSNVWMYDAKLTIFPSADEDDPELGVELVEVPGAYRGRTNVAEAHALIDEVLRHMRYAPELSLGVCTMNSDQRELILEEFERERDRTPHVQEFVKRWEHEAGGLEEFFVKNLETIQGDERDVMFISTLYGPETVGGKTHQRFGPINSAHGHRRLNVLFTRAKRKIVTFTSLKPSDILVDEGKNKGVKMFRAWLEYCLTGSVPDTRPAGGATESPFEDFVVECIKQLGYEAVPQVGVAGYRIDIGVRHPDYPYGYILGVECDGAAYHSSRSSRDRDRLRQEVLEGQ</sequence>
<dbReference type="InterPro" id="IPR045055">
    <property type="entry name" value="DNA2/NAM7-like"/>
</dbReference>
<name>A0A4Z1CT87_9RHOB</name>
<evidence type="ECO:0000259" key="2">
    <source>
        <dbReference type="Pfam" id="PF13087"/>
    </source>
</evidence>
<evidence type="ECO:0000259" key="3">
    <source>
        <dbReference type="Pfam" id="PF18741"/>
    </source>
</evidence>
<organism evidence="4 5">
    <name type="scientific">Paracoccus liaowanqingii</name>
    <dbReference type="NCBI Taxonomy" id="2560053"/>
    <lineage>
        <taxon>Bacteria</taxon>
        <taxon>Pseudomonadati</taxon>
        <taxon>Pseudomonadota</taxon>
        <taxon>Alphaproteobacteria</taxon>
        <taxon>Rhodobacterales</taxon>
        <taxon>Paracoccaceae</taxon>
        <taxon>Paracoccus</taxon>
    </lineage>
</organism>
<feature type="domain" description="DNA2/NAM7 helicase-like C-terminal" evidence="2">
    <location>
        <begin position="1371"/>
        <end position="1555"/>
    </location>
</feature>
<dbReference type="InterPro" id="IPR049468">
    <property type="entry name" value="Restrct_endonuc-II-like_dom"/>
</dbReference>
<evidence type="ECO:0000313" key="4">
    <source>
        <dbReference type="EMBL" id="TGN68547.1"/>
    </source>
</evidence>
<dbReference type="Pfam" id="PF13087">
    <property type="entry name" value="AAA_12"/>
    <property type="match status" value="1"/>
</dbReference>
<dbReference type="Pfam" id="PF18741">
    <property type="entry name" value="MTES_1575"/>
    <property type="match status" value="1"/>
</dbReference>
<gene>
    <name evidence="4" type="ORF">E4L95_00920</name>
</gene>
<dbReference type="Gene3D" id="3.40.960.10">
    <property type="entry name" value="VSR Endonuclease"/>
    <property type="match status" value="1"/>
</dbReference>
<reference evidence="4 5" key="1">
    <citation type="submission" date="2019-03" db="EMBL/GenBank/DDBJ databases">
        <authorList>
            <person name="Li J."/>
        </authorList>
    </citation>
    <scope>NUCLEOTIDE SEQUENCE [LARGE SCALE GENOMIC DNA]</scope>
    <source>
        <strain evidence="4 5">3058</strain>
    </source>
</reference>
<dbReference type="Pfam" id="PF13086">
    <property type="entry name" value="AAA_11"/>
    <property type="match status" value="1"/>
</dbReference>
<comment type="caution">
    <text evidence="4">The sequence shown here is derived from an EMBL/GenBank/DDBJ whole genome shotgun (WGS) entry which is preliminary data.</text>
</comment>
<dbReference type="CDD" id="cd18808">
    <property type="entry name" value="SF1_C_Upf1"/>
    <property type="match status" value="1"/>
</dbReference>
<dbReference type="InterPro" id="IPR025103">
    <property type="entry name" value="DUF4011"/>
</dbReference>
<dbReference type="SUPFAM" id="SSF52540">
    <property type="entry name" value="P-loop containing nucleoside triphosphate hydrolases"/>
    <property type="match status" value="2"/>
</dbReference>
<dbReference type="Proteomes" id="UP000297972">
    <property type="component" value="Unassembled WGS sequence"/>
</dbReference>
<dbReference type="InterPro" id="IPR041677">
    <property type="entry name" value="DNA2/NAM7_AAA_11"/>
</dbReference>
<dbReference type="GO" id="GO:0004386">
    <property type="term" value="F:helicase activity"/>
    <property type="evidence" value="ECO:0007669"/>
    <property type="project" value="InterPro"/>
</dbReference>
<accession>A0A4Z1CT87</accession>
<dbReference type="Pfam" id="PF13195">
    <property type="entry name" value="DUF4011"/>
    <property type="match status" value="1"/>
</dbReference>
<feature type="domain" description="DNA2/NAM7 helicase helicase" evidence="1">
    <location>
        <begin position="1298"/>
        <end position="1339"/>
    </location>
</feature>
<dbReference type="InterPro" id="IPR041679">
    <property type="entry name" value="DNA2/NAM7-like_C"/>
</dbReference>
<dbReference type="Gene3D" id="3.40.50.300">
    <property type="entry name" value="P-loop containing nucleotide triphosphate hydrolases"/>
    <property type="match status" value="3"/>
</dbReference>
<dbReference type="PANTHER" id="PTHR10887">
    <property type="entry name" value="DNA2/NAM7 HELICASE FAMILY"/>
    <property type="match status" value="1"/>
</dbReference>
<keyword evidence="5" id="KW-1185">Reference proteome</keyword>
<dbReference type="EMBL" id="SRPG01000004">
    <property type="protein sequence ID" value="TGN68547.1"/>
    <property type="molecule type" value="Genomic_DNA"/>
</dbReference>
<feature type="domain" description="Restriction endonuclease type II-like" evidence="3">
    <location>
        <begin position="1603"/>
        <end position="1672"/>
    </location>
</feature>
<dbReference type="InterPro" id="IPR027417">
    <property type="entry name" value="P-loop_NTPase"/>
</dbReference>
<dbReference type="PANTHER" id="PTHR10887:SF495">
    <property type="entry name" value="HELICASE SENATAXIN ISOFORM X1-RELATED"/>
    <property type="match status" value="1"/>
</dbReference>
<protein>
    <submittedName>
        <fullName evidence="4">DUF4011 domain-containing protein</fullName>
    </submittedName>
</protein>
<dbReference type="InterPro" id="IPR047187">
    <property type="entry name" value="SF1_C_Upf1"/>
</dbReference>
<evidence type="ECO:0000259" key="1">
    <source>
        <dbReference type="Pfam" id="PF13086"/>
    </source>
</evidence>